<feature type="transmembrane region" description="Helical" evidence="6">
    <location>
        <begin position="90"/>
        <end position="110"/>
    </location>
</feature>
<evidence type="ECO:0000256" key="3">
    <source>
        <dbReference type="ARBA" id="ARBA00022989"/>
    </source>
</evidence>
<dbReference type="GO" id="GO:0005886">
    <property type="term" value="C:plasma membrane"/>
    <property type="evidence" value="ECO:0007669"/>
    <property type="project" value="TreeGrafter"/>
</dbReference>
<protein>
    <submittedName>
        <fullName evidence="8">Siderophore iron transporter</fullName>
    </submittedName>
</protein>
<evidence type="ECO:0000256" key="2">
    <source>
        <dbReference type="ARBA" id="ARBA00022692"/>
    </source>
</evidence>
<dbReference type="Proteomes" id="UP001303473">
    <property type="component" value="Unassembled WGS sequence"/>
</dbReference>
<evidence type="ECO:0000259" key="7">
    <source>
        <dbReference type="PROSITE" id="PS50850"/>
    </source>
</evidence>
<keyword evidence="2 6" id="KW-0812">Transmembrane</keyword>
<feature type="transmembrane region" description="Helical" evidence="6">
    <location>
        <begin position="215"/>
        <end position="236"/>
    </location>
</feature>
<accession>A0AAN6RZ72</accession>
<dbReference type="InterPro" id="IPR005829">
    <property type="entry name" value="Sugar_transporter_CS"/>
</dbReference>
<feature type="transmembrane region" description="Helical" evidence="6">
    <location>
        <begin position="56"/>
        <end position="78"/>
    </location>
</feature>
<proteinExistence type="predicted"/>
<dbReference type="InterPro" id="IPR011701">
    <property type="entry name" value="MFS"/>
</dbReference>
<feature type="transmembrane region" description="Helical" evidence="6">
    <location>
        <begin position="392"/>
        <end position="413"/>
    </location>
</feature>
<comment type="subcellular location">
    <subcellularLocation>
        <location evidence="1">Membrane</location>
        <topology evidence="1">Multi-pass membrane protein</topology>
    </subcellularLocation>
</comment>
<feature type="transmembrane region" description="Helical" evidence="6">
    <location>
        <begin position="288"/>
        <end position="308"/>
    </location>
</feature>
<feature type="transmembrane region" description="Helical" evidence="6">
    <location>
        <begin position="452"/>
        <end position="475"/>
    </location>
</feature>
<feature type="transmembrane region" description="Helical" evidence="6">
    <location>
        <begin position="419"/>
        <end position="440"/>
    </location>
</feature>
<dbReference type="InterPro" id="IPR053791">
    <property type="entry name" value="MFS_Tri12-like"/>
</dbReference>
<dbReference type="InterPro" id="IPR020846">
    <property type="entry name" value="MFS_dom"/>
</dbReference>
<organism evidence="8 9">
    <name type="scientific">Diplogelasinospora grovesii</name>
    <dbReference type="NCBI Taxonomy" id="303347"/>
    <lineage>
        <taxon>Eukaryota</taxon>
        <taxon>Fungi</taxon>
        <taxon>Dikarya</taxon>
        <taxon>Ascomycota</taxon>
        <taxon>Pezizomycotina</taxon>
        <taxon>Sordariomycetes</taxon>
        <taxon>Sordariomycetidae</taxon>
        <taxon>Sordariales</taxon>
        <taxon>Diplogelasinosporaceae</taxon>
        <taxon>Diplogelasinospora</taxon>
    </lineage>
</organism>
<dbReference type="SUPFAM" id="SSF103473">
    <property type="entry name" value="MFS general substrate transporter"/>
    <property type="match status" value="1"/>
</dbReference>
<name>A0AAN6RZ72_9PEZI</name>
<dbReference type="PROSITE" id="PS50850">
    <property type="entry name" value="MFS"/>
    <property type="match status" value="1"/>
</dbReference>
<feature type="transmembrane region" description="Helical" evidence="6">
    <location>
        <begin position="185"/>
        <end position="203"/>
    </location>
</feature>
<feature type="region of interest" description="Disordered" evidence="5">
    <location>
        <begin position="1"/>
        <end position="47"/>
    </location>
</feature>
<reference evidence="9" key="1">
    <citation type="journal article" date="2023" name="Mol. Phylogenet. Evol.">
        <title>Genome-scale phylogeny and comparative genomics of the fungal order Sordariales.</title>
        <authorList>
            <person name="Hensen N."/>
            <person name="Bonometti L."/>
            <person name="Westerberg I."/>
            <person name="Brannstrom I.O."/>
            <person name="Guillou S."/>
            <person name="Cros-Aarteil S."/>
            <person name="Calhoun S."/>
            <person name="Haridas S."/>
            <person name="Kuo A."/>
            <person name="Mondo S."/>
            <person name="Pangilinan J."/>
            <person name="Riley R."/>
            <person name="LaButti K."/>
            <person name="Andreopoulos B."/>
            <person name="Lipzen A."/>
            <person name="Chen C."/>
            <person name="Yan M."/>
            <person name="Daum C."/>
            <person name="Ng V."/>
            <person name="Clum A."/>
            <person name="Steindorff A."/>
            <person name="Ohm R.A."/>
            <person name="Martin F."/>
            <person name="Silar P."/>
            <person name="Natvig D.O."/>
            <person name="Lalanne C."/>
            <person name="Gautier V."/>
            <person name="Ament-Velasquez S.L."/>
            <person name="Kruys A."/>
            <person name="Hutchinson M.I."/>
            <person name="Powell A.J."/>
            <person name="Barry K."/>
            <person name="Miller A.N."/>
            <person name="Grigoriev I.V."/>
            <person name="Debuchy R."/>
            <person name="Gladieux P."/>
            <person name="Hiltunen Thoren M."/>
            <person name="Johannesson H."/>
        </authorList>
    </citation>
    <scope>NUCLEOTIDE SEQUENCE [LARGE SCALE GENOMIC DNA]</scope>
    <source>
        <strain evidence="9">CBS 340.73</strain>
    </source>
</reference>
<comment type="caution">
    <text evidence="8">The sequence shown here is derived from an EMBL/GenBank/DDBJ whole genome shotgun (WGS) entry which is preliminary data.</text>
</comment>
<dbReference type="AlphaFoldDB" id="A0AAN6RZ72"/>
<feature type="transmembrane region" description="Helical" evidence="6">
    <location>
        <begin position="122"/>
        <end position="141"/>
    </location>
</feature>
<dbReference type="EMBL" id="MU853980">
    <property type="protein sequence ID" value="KAK3934549.1"/>
    <property type="molecule type" value="Genomic_DNA"/>
</dbReference>
<feature type="transmembrane region" description="Helical" evidence="6">
    <location>
        <begin position="545"/>
        <end position="564"/>
    </location>
</feature>
<feature type="compositionally biased region" description="Basic and acidic residues" evidence="5">
    <location>
        <begin position="12"/>
        <end position="28"/>
    </location>
</feature>
<feature type="transmembrane region" description="Helical" evidence="6">
    <location>
        <begin position="257"/>
        <end position="276"/>
    </location>
</feature>
<evidence type="ECO:0000256" key="6">
    <source>
        <dbReference type="SAM" id="Phobius"/>
    </source>
</evidence>
<feature type="transmembrane region" description="Helical" evidence="6">
    <location>
        <begin position="364"/>
        <end position="385"/>
    </location>
</feature>
<dbReference type="Gene3D" id="1.20.1250.20">
    <property type="entry name" value="MFS general substrate transporter like domains"/>
    <property type="match status" value="1"/>
</dbReference>
<feature type="transmembrane region" description="Helical" evidence="6">
    <location>
        <begin position="328"/>
        <end position="349"/>
    </location>
</feature>
<evidence type="ECO:0000313" key="9">
    <source>
        <dbReference type="Proteomes" id="UP001303473"/>
    </source>
</evidence>
<dbReference type="InterPro" id="IPR036259">
    <property type="entry name" value="MFS_trans_sf"/>
</dbReference>
<evidence type="ECO:0000256" key="5">
    <source>
        <dbReference type="SAM" id="MobiDB-lite"/>
    </source>
</evidence>
<feature type="domain" description="Major facilitator superfamily (MFS) profile" evidence="7">
    <location>
        <begin position="56"/>
        <end position="568"/>
    </location>
</feature>
<dbReference type="PROSITE" id="PS00216">
    <property type="entry name" value="SUGAR_TRANSPORT_1"/>
    <property type="match status" value="1"/>
</dbReference>
<keyword evidence="3 6" id="KW-1133">Transmembrane helix</keyword>
<feature type="transmembrane region" description="Helical" evidence="6">
    <location>
        <begin position="147"/>
        <end position="164"/>
    </location>
</feature>
<dbReference type="PANTHER" id="PTHR23501:SF195">
    <property type="entry name" value="PEP5"/>
    <property type="match status" value="1"/>
</dbReference>
<evidence type="ECO:0000256" key="4">
    <source>
        <dbReference type="ARBA" id="ARBA00023136"/>
    </source>
</evidence>
<dbReference type="CDD" id="cd06179">
    <property type="entry name" value="MFS_TRI12_like"/>
    <property type="match status" value="1"/>
</dbReference>
<gene>
    <name evidence="8" type="ORF">QBC46DRAFT_73971</name>
</gene>
<keyword evidence="9" id="KW-1185">Reference proteome</keyword>
<sequence length="587" mass="63238">MATEEDSTNKSSPEHEVKPIAVDSEKPLAEPSQSQTPSNRSERSDEPVPHLHAKTFLAVIAVCMIYMAQLVNLVGAGAQGQIIAGHFHDTANVVWFSAPITILTVVLGPIVSQAADYWGRKWFLVILTLFGAVGSVVVARADSMNMAIAGFCIIGIAYGTQPLLHVVTSEVLPRRWRAYGQAADMISNAVGSVLGLYVGAALNRTSDPTSDGFRYYYYMTMACFLVAAVLCAVVYNPPPLAKQTQFTNKEKLAKLDWIGYFFLATGLVLFSVGLSYSKNPYEWSDPHVSATFATGLALALGLVVYEAFFKKDGMFHHGLFTGNRNFSIAAFCVFAEGVAFFAANTYFAFEVSVLYETDALIVGARYSIMLFVSAIAATLTGWYCAATRRVRWVTFAAFAIFIVFFICMANTNLNTNTPVWGYPVLLGAALGMTLTTLVTAAQLSTPPELISVASGLIISIRSLGGTVGLAIYNALFNEAMAHLPGNVAQAVIADGLDPSNVPSFIAALASRNQTALRSVPGVTPQIIGDGANVLLNTYAVAFRHVWIAGGCFVALAAVVSVFLFDPKKEFNYHIDAPIEKEEDMYSA</sequence>
<evidence type="ECO:0000256" key="1">
    <source>
        <dbReference type="ARBA" id="ARBA00004141"/>
    </source>
</evidence>
<evidence type="ECO:0000313" key="8">
    <source>
        <dbReference type="EMBL" id="KAK3934549.1"/>
    </source>
</evidence>
<dbReference type="GO" id="GO:0022857">
    <property type="term" value="F:transmembrane transporter activity"/>
    <property type="evidence" value="ECO:0007669"/>
    <property type="project" value="InterPro"/>
</dbReference>
<dbReference type="PANTHER" id="PTHR23501">
    <property type="entry name" value="MAJOR FACILITATOR SUPERFAMILY"/>
    <property type="match status" value="1"/>
</dbReference>
<keyword evidence="4 6" id="KW-0472">Membrane</keyword>
<dbReference type="Pfam" id="PF07690">
    <property type="entry name" value="MFS_1"/>
    <property type="match status" value="1"/>
</dbReference>